<keyword evidence="4" id="KW-1185">Reference proteome</keyword>
<dbReference type="EMBL" id="CAXDID020000751">
    <property type="protein sequence ID" value="CAL6112957.1"/>
    <property type="molecule type" value="Genomic_DNA"/>
</dbReference>
<accession>A0AA86P7E8</accession>
<feature type="compositionally biased region" description="Polar residues" evidence="1">
    <location>
        <begin position="671"/>
        <end position="689"/>
    </location>
</feature>
<feature type="region of interest" description="Disordered" evidence="1">
    <location>
        <begin position="99"/>
        <end position="127"/>
    </location>
</feature>
<reference evidence="2" key="1">
    <citation type="submission" date="2023-06" db="EMBL/GenBank/DDBJ databases">
        <authorList>
            <person name="Kurt Z."/>
        </authorList>
    </citation>
    <scope>NUCLEOTIDE SEQUENCE</scope>
</reference>
<feature type="compositionally biased region" description="Low complexity" evidence="1">
    <location>
        <begin position="595"/>
        <end position="613"/>
    </location>
</feature>
<evidence type="ECO:0000313" key="3">
    <source>
        <dbReference type="EMBL" id="CAL6112957.1"/>
    </source>
</evidence>
<proteinExistence type="predicted"/>
<feature type="region of interest" description="Disordered" evidence="1">
    <location>
        <begin position="1"/>
        <end position="44"/>
    </location>
</feature>
<feature type="region of interest" description="Disordered" evidence="1">
    <location>
        <begin position="594"/>
        <end position="617"/>
    </location>
</feature>
<feature type="region of interest" description="Disordered" evidence="1">
    <location>
        <begin position="653"/>
        <end position="689"/>
    </location>
</feature>
<dbReference type="EMBL" id="CATOUU010000539">
    <property type="protein sequence ID" value="CAI9933517.1"/>
    <property type="molecule type" value="Genomic_DNA"/>
</dbReference>
<feature type="compositionally biased region" description="Polar residues" evidence="1">
    <location>
        <begin position="22"/>
        <end position="38"/>
    </location>
</feature>
<evidence type="ECO:0000256" key="1">
    <source>
        <dbReference type="SAM" id="MobiDB-lite"/>
    </source>
</evidence>
<dbReference type="AlphaFoldDB" id="A0AA86P7E8"/>
<name>A0AA86P7E8_9EUKA</name>
<evidence type="ECO:0000313" key="4">
    <source>
        <dbReference type="Proteomes" id="UP001642409"/>
    </source>
</evidence>
<evidence type="ECO:0000313" key="2">
    <source>
        <dbReference type="EMBL" id="CAI9933517.1"/>
    </source>
</evidence>
<feature type="compositionally biased region" description="Polar residues" evidence="1">
    <location>
        <begin position="1"/>
        <end position="14"/>
    </location>
</feature>
<sequence>MTTRLPPTKRQQISGIIEKGKNLQQKIQQSQDELSQHFSGDHKTDIKKNIPVTQQVPAPAIAKNLSSASVQSQQPNYDLVIQKSKMQLDQLENLVRERKKSKTSISLDSAQKPSITETTTQAKPEEPKQPVLKIEPATTVLLDLHSLKFVSQKSISELQQQQIQFEVFSDAQGLLSQFTLNFKSEQSNMKHFNYEYQLSSHNNTMQMQINKQLIIKYIEGDGLTLKAKTKNFQLVQKYPILFKSQFTQLVQTQNKYYLSQLDVEQLNTQQPVLQINDRFNNAVLNEQNSLEDIMPVQIYCSAVVSSSAENMNQFIEPNLFLEQLIYNERLINEKTVKSAKQAKETQTEQSVQNLVKFGQGMLIDEVTGQVYSDPEYVEDKIQTQIAYQITQQNSFQNNQSNNSLQTNYYQQQTTLLNQQPIAEHPQLFIKKIELDCLPVNIQQISNIQIQFENQIQQIAQNVPVVNGHLLLHLQLVQFKVTRFQIPPLIIKADQFTSVITLQELQTSTNIEKWNPTLKTGRCFISLSCLPPLVLNRNAKMYEFLGENGQILEKRNVQGINLQEKMNDKMTATQICQMYEQKKTEQQFERPNVDYNNNNYSLNNNQNNNQQINQGKKVEKTQGIEEIQMQLASITQQLSENSFNVSVGHEVKEIEEKKPIKQKKAPKPESPVQKSKQLATSLSTSDISNQVEQRLKRNIKTKQRDNNDDLSDILNQSLKEQRQAQNKQRLETTKKNLDVKKILGESLLESQIQEVSAKKISKQVKSSRNIKYNNIKYDISDSDEDDNVQEKISILKQEPKQRQNTDWLRKQAEKLFINNQESDDSSDI</sequence>
<protein>
    <submittedName>
        <fullName evidence="2">Uncharacterized protein</fullName>
    </submittedName>
</protein>
<feature type="compositionally biased region" description="Polar residues" evidence="1">
    <location>
        <begin position="103"/>
        <end position="122"/>
    </location>
</feature>
<comment type="caution">
    <text evidence="2">The sequence shown here is derived from an EMBL/GenBank/DDBJ whole genome shotgun (WGS) entry which is preliminary data.</text>
</comment>
<reference evidence="3 4" key="2">
    <citation type="submission" date="2024-07" db="EMBL/GenBank/DDBJ databases">
        <authorList>
            <person name="Akdeniz Z."/>
        </authorList>
    </citation>
    <scope>NUCLEOTIDE SEQUENCE [LARGE SCALE GENOMIC DNA]</scope>
</reference>
<dbReference type="Proteomes" id="UP001642409">
    <property type="component" value="Unassembled WGS sequence"/>
</dbReference>
<organism evidence="2">
    <name type="scientific">Hexamita inflata</name>
    <dbReference type="NCBI Taxonomy" id="28002"/>
    <lineage>
        <taxon>Eukaryota</taxon>
        <taxon>Metamonada</taxon>
        <taxon>Diplomonadida</taxon>
        <taxon>Hexamitidae</taxon>
        <taxon>Hexamitinae</taxon>
        <taxon>Hexamita</taxon>
    </lineage>
</organism>
<gene>
    <name evidence="2" type="ORF">HINF_LOCUS21162</name>
    <name evidence="3" type="ORF">HINF_LOCUS77282</name>
</gene>